<dbReference type="InterPro" id="IPR005243">
    <property type="entry name" value="THIRX-like_proc"/>
</dbReference>
<dbReference type="PANTHER" id="PTHR36450:SF1">
    <property type="entry name" value="THIOREDOXIN"/>
    <property type="match status" value="1"/>
</dbReference>
<proteinExistence type="predicted"/>
<comment type="caution">
    <text evidence="2">The sequence shown here is derived from an EMBL/GenBank/DDBJ whole genome shotgun (WGS) entry which is preliminary data.</text>
</comment>
<organism evidence="2 3">
    <name type="scientific">Flagellimonas nanhaiensis</name>
    <dbReference type="NCBI Taxonomy" id="2292706"/>
    <lineage>
        <taxon>Bacteria</taxon>
        <taxon>Pseudomonadati</taxon>
        <taxon>Bacteroidota</taxon>
        <taxon>Flavobacteriia</taxon>
        <taxon>Flavobacteriales</taxon>
        <taxon>Flavobacteriaceae</taxon>
        <taxon>Flagellimonas</taxon>
    </lineage>
</organism>
<gene>
    <name evidence="2" type="ORF">DX873_04815</name>
</gene>
<dbReference type="RefSeq" id="WP_116183367.1">
    <property type="nucleotide sequence ID" value="NZ_QTJX01000001.1"/>
</dbReference>
<dbReference type="Gene3D" id="3.40.30.10">
    <property type="entry name" value="Glutaredoxin"/>
    <property type="match status" value="1"/>
</dbReference>
<reference evidence="2 3" key="1">
    <citation type="submission" date="2018-08" db="EMBL/GenBank/DDBJ databases">
        <title>Muricauda nanhaiensis sp. nov., isolated from seawater of the South China Sea.</title>
        <authorList>
            <person name="Dang Y."/>
        </authorList>
    </citation>
    <scope>NUCLEOTIDE SEQUENCE [LARGE SCALE GENOMIC DNA]</scope>
    <source>
        <strain evidence="2 3">SM1704</strain>
    </source>
</reference>
<dbReference type="EMBL" id="QTJX01000001">
    <property type="protein sequence ID" value="RDY61487.1"/>
    <property type="molecule type" value="Genomic_DNA"/>
</dbReference>
<evidence type="ECO:0000313" key="3">
    <source>
        <dbReference type="Proteomes" id="UP000261828"/>
    </source>
</evidence>
<dbReference type="InterPro" id="IPR012336">
    <property type="entry name" value="Thioredoxin-like_fold"/>
</dbReference>
<evidence type="ECO:0000313" key="2">
    <source>
        <dbReference type="EMBL" id="RDY61487.1"/>
    </source>
</evidence>
<dbReference type="Proteomes" id="UP000261828">
    <property type="component" value="Unassembled WGS sequence"/>
</dbReference>
<dbReference type="InterPro" id="IPR036249">
    <property type="entry name" value="Thioredoxin-like_sf"/>
</dbReference>
<dbReference type="SUPFAM" id="SSF52833">
    <property type="entry name" value="Thioredoxin-like"/>
    <property type="match status" value="1"/>
</dbReference>
<accession>A0A371JUM8</accession>
<dbReference type="OrthoDB" id="9800630at2"/>
<dbReference type="PANTHER" id="PTHR36450">
    <property type="entry name" value="THIOREDOXIN"/>
    <property type="match status" value="1"/>
</dbReference>
<name>A0A371JUM8_9FLAO</name>
<feature type="domain" description="Thioredoxin-like fold" evidence="1">
    <location>
        <begin position="6"/>
        <end position="80"/>
    </location>
</feature>
<dbReference type="NCBIfam" id="TIGR00412">
    <property type="entry name" value="redox_disulf_2"/>
    <property type="match status" value="1"/>
</dbReference>
<keyword evidence="3" id="KW-1185">Reference proteome</keyword>
<sequence>MHMSTTIKILGTGCPKCKTMTKVVQEVVNENQIDATIEKVEDLMDIMKFNVMLTPALVIDDVIALKGRVPGKNEVLELLKTKETGHMYNSSRGSQNNCC</sequence>
<dbReference type="AlphaFoldDB" id="A0A371JUM8"/>
<evidence type="ECO:0000259" key="1">
    <source>
        <dbReference type="Pfam" id="PF13192"/>
    </source>
</evidence>
<dbReference type="Pfam" id="PF13192">
    <property type="entry name" value="Thioredoxin_3"/>
    <property type="match status" value="1"/>
</dbReference>
<protein>
    <submittedName>
        <fullName evidence="2">Thioredoxin family protein</fullName>
    </submittedName>
</protein>